<organism evidence="1 2">
    <name type="scientific">Ecytonucleospora hepatopenaei</name>
    <dbReference type="NCBI Taxonomy" id="646526"/>
    <lineage>
        <taxon>Eukaryota</taxon>
        <taxon>Fungi</taxon>
        <taxon>Fungi incertae sedis</taxon>
        <taxon>Microsporidia</taxon>
        <taxon>Enterocytozoonidae</taxon>
        <taxon>Ecytonucleospora</taxon>
    </lineage>
</organism>
<sequence length="214" mass="24987">MISFAFVTKDKGYLISQTTINQDIMRIKESKNEVDNINNILVNVSGKNSDIRYVRSLLNCKNDQYRVFYGNEVNISMLSNIARSRIYNELRKEPVKDINILMLSVNNNNSNTVYNDNSNTVYNDNSNINNNFNLIHIDNYSAINKSNFIATNYGMYFLYGIADTYYTYDMNHDQAVDLINRCIKALKEKMVLDASKWRMDVLDKNNEQEIQYIE</sequence>
<dbReference type="SUPFAM" id="SSF56235">
    <property type="entry name" value="N-terminal nucleophile aminohydrolases (Ntn hydrolases)"/>
    <property type="match status" value="1"/>
</dbReference>
<gene>
    <name evidence="1" type="primary">PRE1</name>
    <name evidence="1" type="ORF">EHP00_2032</name>
</gene>
<comment type="caution">
    <text evidence="1">The sequence shown here is derived from an EMBL/GenBank/DDBJ whole genome shotgun (WGS) entry which is preliminary data.</text>
</comment>
<evidence type="ECO:0000313" key="2">
    <source>
        <dbReference type="Proteomes" id="UP000192758"/>
    </source>
</evidence>
<dbReference type="EMBL" id="MNPJ01000027">
    <property type="protein sequence ID" value="OQS53629.1"/>
    <property type="molecule type" value="Genomic_DNA"/>
</dbReference>
<keyword evidence="2" id="KW-1185">Reference proteome</keyword>
<name>A0A1W0E333_9MICR</name>
<dbReference type="Proteomes" id="UP000192758">
    <property type="component" value="Unassembled WGS sequence"/>
</dbReference>
<evidence type="ECO:0000313" key="1">
    <source>
        <dbReference type="EMBL" id="OQS53629.1"/>
    </source>
</evidence>
<dbReference type="Pfam" id="PF00227">
    <property type="entry name" value="Proteasome"/>
    <property type="match status" value="1"/>
</dbReference>
<dbReference type="AlphaFoldDB" id="A0A1W0E333"/>
<dbReference type="InterPro" id="IPR001353">
    <property type="entry name" value="Proteasome_sua/b"/>
</dbReference>
<dbReference type="InterPro" id="IPR029055">
    <property type="entry name" value="Ntn_hydrolases_N"/>
</dbReference>
<dbReference type="Gene3D" id="3.60.20.10">
    <property type="entry name" value="Glutamine Phosphoribosylpyrophosphate, subunit 1, domain 1"/>
    <property type="match status" value="1"/>
</dbReference>
<accession>A0A1W0E333</accession>
<dbReference type="GO" id="GO:0051603">
    <property type="term" value="P:proteolysis involved in protein catabolic process"/>
    <property type="evidence" value="ECO:0007669"/>
    <property type="project" value="InterPro"/>
</dbReference>
<protein>
    <submittedName>
        <fullName evidence="1">PRE1</fullName>
    </submittedName>
</protein>
<reference evidence="1 2" key="1">
    <citation type="journal article" date="2017" name="Environ. Microbiol.">
        <title>Decay of the glycolytic pathway and adaptation to intranuclear parasitism within Enterocytozoonidae microsporidia.</title>
        <authorList>
            <person name="Wiredu Boakye D."/>
            <person name="Jaroenlak P."/>
            <person name="Prachumwat A."/>
            <person name="Williams T.A."/>
            <person name="Bateman K.S."/>
            <person name="Itsathitphaisarn O."/>
            <person name="Sritunyalucksana K."/>
            <person name="Paszkiewicz K.H."/>
            <person name="Moore K.A."/>
            <person name="Stentiford G.D."/>
            <person name="Williams B.A."/>
        </authorList>
    </citation>
    <scope>NUCLEOTIDE SEQUENCE [LARGE SCALE GENOMIC DNA]</scope>
    <source>
        <strain evidence="1 2">TH1</strain>
    </source>
</reference>
<proteinExistence type="predicted"/>
<dbReference type="STRING" id="646526.A0A1W0E333"/>
<dbReference type="VEuPathDB" id="MicrosporidiaDB:EHP00_2032"/>
<dbReference type="OrthoDB" id="268428at2759"/>
<dbReference type="GO" id="GO:0005839">
    <property type="term" value="C:proteasome core complex"/>
    <property type="evidence" value="ECO:0007669"/>
    <property type="project" value="InterPro"/>
</dbReference>